<organism evidence="4 5">
    <name type="scientific">Paracoccus kondratievae</name>
    <dbReference type="NCBI Taxonomy" id="135740"/>
    <lineage>
        <taxon>Bacteria</taxon>
        <taxon>Pseudomonadati</taxon>
        <taxon>Pseudomonadota</taxon>
        <taxon>Alphaproteobacteria</taxon>
        <taxon>Rhodobacterales</taxon>
        <taxon>Paracoccaceae</taxon>
        <taxon>Paracoccus</taxon>
    </lineage>
</organism>
<dbReference type="Gene3D" id="3.30.70.360">
    <property type="match status" value="1"/>
</dbReference>
<dbReference type="Gene3D" id="3.40.630.10">
    <property type="entry name" value="Zn peptidases"/>
    <property type="match status" value="1"/>
</dbReference>
<dbReference type="PANTHER" id="PTHR11014:SF63">
    <property type="entry name" value="METALLOPEPTIDASE, PUTATIVE (AFU_ORTHOLOGUE AFUA_6G09600)-RELATED"/>
    <property type="match status" value="1"/>
</dbReference>
<dbReference type="CDD" id="cd05666">
    <property type="entry name" value="M20_Acy1-like"/>
    <property type="match status" value="1"/>
</dbReference>
<dbReference type="NCBIfam" id="TIGR01891">
    <property type="entry name" value="amidohydrolases"/>
    <property type="match status" value="1"/>
</dbReference>
<feature type="binding site" evidence="2">
    <location>
        <position position="365"/>
    </location>
    <ligand>
        <name>Mn(2+)</name>
        <dbReference type="ChEBI" id="CHEBI:29035"/>
        <label>2</label>
    </ligand>
</feature>
<gene>
    <name evidence="4" type="primary">hipO-1</name>
    <name evidence="4" type="ORF">GCM10017635_03490</name>
</gene>
<feature type="binding site" evidence="2">
    <location>
        <position position="142"/>
    </location>
    <ligand>
        <name>Mn(2+)</name>
        <dbReference type="ChEBI" id="CHEBI:29035"/>
        <label>2</label>
    </ligand>
</feature>
<dbReference type="EMBL" id="BSFH01000008">
    <property type="protein sequence ID" value="GLK62880.1"/>
    <property type="molecule type" value="Genomic_DNA"/>
</dbReference>
<dbReference type="InterPro" id="IPR036264">
    <property type="entry name" value="Bact_exopeptidase_dim_dom"/>
</dbReference>
<reference evidence="4" key="2">
    <citation type="submission" date="2023-01" db="EMBL/GenBank/DDBJ databases">
        <authorList>
            <person name="Sun Q."/>
            <person name="Evtushenko L."/>
        </authorList>
    </citation>
    <scope>NUCLEOTIDE SEQUENCE</scope>
    <source>
        <strain evidence="4">VKM B-2222</strain>
    </source>
</reference>
<dbReference type="GO" id="GO:0050118">
    <property type="term" value="F:N-acetyldiaminopimelate deacetylase activity"/>
    <property type="evidence" value="ECO:0007669"/>
    <property type="project" value="UniProtKB-ARBA"/>
</dbReference>
<evidence type="ECO:0000256" key="2">
    <source>
        <dbReference type="PIRSR" id="PIRSR005962-1"/>
    </source>
</evidence>
<dbReference type="Pfam" id="PF07687">
    <property type="entry name" value="M20_dimer"/>
    <property type="match status" value="1"/>
</dbReference>
<evidence type="ECO:0000313" key="5">
    <source>
        <dbReference type="Proteomes" id="UP001143349"/>
    </source>
</evidence>
<dbReference type="Pfam" id="PF01546">
    <property type="entry name" value="Peptidase_M20"/>
    <property type="match status" value="1"/>
</dbReference>
<keyword evidence="2" id="KW-0479">Metal-binding</keyword>
<sequence length="393" mass="42012">MLKDNAYARLSDFEDKKDELTAIRHHLHQNPELSHQEAETARFVAGKLESWGYEVTRGVGGHGVVARMTAGSGTRSIAVRADMDALPITEATGAGHASRVPGVMHACGHDGHTTVLLGAAEYLARTRRFNGTVTLIFQPAEEAGDDCGAKRMIADGLFERFPFDAIFGLHNHPGAPAGTILTRSGPLMAASDAAVIRIKGKGGHASRPHLTVDPIVVACQIVVALQTVVSRSVDPTKAAVVTVGTIHAGEAVNVIPETAEFAISIRSFEPEVRATLKRRITAIVEAVAQGFDAVATIDYDEGHPVVCNSEAENEFATEVARELIGAENVRLCPLIPGSEDFAHFLEHKPGAFLRLGNGEDSAILHSPNYDFNDASLTTGAALWARLVERWLDA</sequence>
<feature type="binding site" evidence="2">
    <location>
        <position position="170"/>
    </location>
    <ligand>
        <name>Mn(2+)</name>
        <dbReference type="ChEBI" id="CHEBI:29035"/>
        <label>2</label>
    </ligand>
</feature>
<dbReference type="AlphaFoldDB" id="A0AAD3RSM1"/>
<accession>A0AAD3RSM1</accession>
<reference evidence="4" key="1">
    <citation type="journal article" date="2014" name="Int. J. Syst. Evol. Microbiol.">
        <title>Complete genome sequence of Corynebacterium casei LMG S-19264T (=DSM 44701T), isolated from a smear-ripened cheese.</title>
        <authorList>
            <consortium name="US DOE Joint Genome Institute (JGI-PGF)"/>
            <person name="Walter F."/>
            <person name="Albersmeier A."/>
            <person name="Kalinowski J."/>
            <person name="Ruckert C."/>
        </authorList>
    </citation>
    <scope>NUCLEOTIDE SEQUENCE</scope>
    <source>
        <strain evidence="4">VKM B-2222</strain>
    </source>
</reference>
<keyword evidence="2" id="KW-0464">Manganese</keyword>
<comment type="cofactor">
    <cofactor evidence="2">
        <name>Mn(2+)</name>
        <dbReference type="ChEBI" id="CHEBI:29035"/>
    </cofactor>
    <text evidence="2">The Mn(2+) ion enhances activity.</text>
</comment>
<dbReference type="GO" id="GO:0019877">
    <property type="term" value="P:diaminopimelate biosynthetic process"/>
    <property type="evidence" value="ECO:0007669"/>
    <property type="project" value="UniProtKB-ARBA"/>
</dbReference>
<dbReference type="SUPFAM" id="SSF55031">
    <property type="entry name" value="Bacterial exopeptidase dimerisation domain"/>
    <property type="match status" value="1"/>
</dbReference>
<evidence type="ECO:0000313" key="4">
    <source>
        <dbReference type="EMBL" id="GLK62880.1"/>
    </source>
</evidence>
<feature type="domain" description="Peptidase M20 dimerisation" evidence="3">
    <location>
        <begin position="194"/>
        <end position="288"/>
    </location>
</feature>
<dbReference type="RefSeq" id="WP_010398759.1">
    <property type="nucleotide sequence ID" value="NZ_BSFH01000008.1"/>
</dbReference>
<proteinExistence type="predicted"/>
<keyword evidence="5" id="KW-1185">Reference proteome</keyword>
<feature type="binding site" evidence="2">
    <location>
        <position position="109"/>
    </location>
    <ligand>
        <name>Mn(2+)</name>
        <dbReference type="ChEBI" id="CHEBI:29035"/>
        <label>2</label>
    </ligand>
</feature>
<dbReference type="FunFam" id="3.30.70.360:FF:000001">
    <property type="entry name" value="N-acetyldiaminopimelate deacetylase"/>
    <property type="match status" value="1"/>
</dbReference>
<evidence type="ECO:0000256" key="1">
    <source>
        <dbReference type="ARBA" id="ARBA00022801"/>
    </source>
</evidence>
<dbReference type="InterPro" id="IPR002933">
    <property type="entry name" value="Peptidase_M20"/>
</dbReference>
<dbReference type="InterPro" id="IPR011650">
    <property type="entry name" value="Peptidase_M20_dimer"/>
</dbReference>
<dbReference type="GO" id="GO:0046872">
    <property type="term" value="F:metal ion binding"/>
    <property type="evidence" value="ECO:0007669"/>
    <property type="project" value="UniProtKB-KW"/>
</dbReference>
<comment type="caution">
    <text evidence="4">The sequence shown here is derived from an EMBL/GenBank/DDBJ whole genome shotgun (WGS) entry which is preliminary data.</text>
</comment>
<protein>
    <submittedName>
        <fullName evidence="4">Amidohydrolase</fullName>
    </submittedName>
</protein>
<dbReference type="PANTHER" id="PTHR11014">
    <property type="entry name" value="PEPTIDASE M20 FAMILY MEMBER"/>
    <property type="match status" value="1"/>
</dbReference>
<dbReference type="PIRSF" id="PIRSF005962">
    <property type="entry name" value="Pept_M20D_amidohydro"/>
    <property type="match status" value="1"/>
</dbReference>
<keyword evidence="1" id="KW-0378">Hydrolase</keyword>
<feature type="binding site" evidence="2">
    <location>
        <position position="107"/>
    </location>
    <ligand>
        <name>Mn(2+)</name>
        <dbReference type="ChEBI" id="CHEBI:29035"/>
        <label>2</label>
    </ligand>
</feature>
<dbReference type="Proteomes" id="UP001143349">
    <property type="component" value="Unassembled WGS sequence"/>
</dbReference>
<dbReference type="SUPFAM" id="SSF53187">
    <property type="entry name" value="Zn-dependent exopeptidases"/>
    <property type="match status" value="1"/>
</dbReference>
<name>A0AAD3RSM1_9RHOB</name>
<dbReference type="InterPro" id="IPR017439">
    <property type="entry name" value="Amidohydrolase"/>
</dbReference>
<evidence type="ECO:0000259" key="3">
    <source>
        <dbReference type="Pfam" id="PF07687"/>
    </source>
</evidence>